<proteinExistence type="predicted"/>
<reference evidence="1" key="1">
    <citation type="submission" date="2022-07" db="EMBL/GenBank/DDBJ databases">
        <title>Phylogenomic reconstructions and comparative analyses of Kickxellomycotina fungi.</title>
        <authorList>
            <person name="Reynolds N.K."/>
            <person name="Stajich J.E."/>
            <person name="Barry K."/>
            <person name="Grigoriev I.V."/>
            <person name="Crous P."/>
            <person name="Smith M.E."/>
        </authorList>
    </citation>
    <scope>NUCLEOTIDE SEQUENCE</scope>
    <source>
        <strain evidence="1">CBS 109366</strain>
    </source>
</reference>
<dbReference type="Proteomes" id="UP001140234">
    <property type="component" value="Unassembled WGS sequence"/>
</dbReference>
<sequence>MDAQQVRRVVNMERIVGEVPAGDSALAQRAAAVKRQIEPWVVRKNAIVAAGAHRGGSAAAARTCEGAGADGEAAGGNGGGGGALAKGARPGGLAAKRQGTAGGAGQLLASQRETHGELAAELAAMAGVLKANSRALGGLVAGDRELVDETAAALEGSVSRLGRQGARVNAYRRRAWGTAGMTWLAVAVVVAVFLVVVLFMKVAPKRC</sequence>
<evidence type="ECO:0000313" key="2">
    <source>
        <dbReference type="Proteomes" id="UP001140234"/>
    </source>
</evidence>
<name>A0ACC1JNM1_9FUNG</name>
<keyword evidence="2" id="KW-1185">Reference proteome</keyword>
<evidence type="ECO:0000313" key="1">
    <source>
        <dbReference type="EMBL" id="KAJ2764107.1"/>
    </source>
</evidence>
<gene>
    <name evidence="1" type="ORF">IWQ57_005301</name>
</gene>
<organism evidence="1 2">
    <name type="scientific">Coemansia nantahalensis</name>
    <dbReference type="NCBI Taxonomy" id="2789366"/>
    <lineage>
        <taxon>Eukaryota</taxon>
        <taxon>Fungi</taxon>
        <taxon>Fungi incertae sedis</taxon>
        <taxon>Zoopagomycota</taxon>
        <taxon>Kickxellomycotina</taxon>
        <taxon>Kickxellomycetes</taxon>
        <taxon>Kickxellales</taxon>
        <taxon>Kickxellaceae</taxon>
        <taxon>Coemansia</taxon>
    </lineage>
</organism>
<accession>A0ACC1JNM1</accession>
<dbReference type="EMBL" id="JANBUJ010002481">
    <property type="protein sequence ID" value="KAJ2764107.1"/>
    <property type="molecule type" value="Genomic_DNA"/>
</dbReference>
<comment type="caution">
    <text evidence="1">The sequence shown here is derived from an EMBL/GenBank/DDBJ whole genome shotgun (WGS) entry which is preliminary data.</text>
</comment>
<protein>
    <submittedName>
        <fullName evidence="1">Uncharacterized protein</fullName>
    </submittedName>
</protein>